<feature type="region of interest" description="Disordered" evidence="1">
    <location>
        <begin position="1"/>
        <end position="77"/>
    </location>
</feature>
<organism evidence="3 4">
    <name type="scientific">Limosilactobacillus coleohominis</name>
    <dbReference type="NCBI Taxonomy" id="181675"/>
    <lineage>
        <taxon>Bacteria</taxon>
        <taxon>Bacillati</taxon>
        <taxon>Bacillota</taxon>
        <taxon>Bacilli</taxon>
        <taxon>Lactobacillales</taxon>
        <taxon>Lactobacillaceae</taxon>
        <taxon>Limosilactobacillus</taxon>
    </lineage>
</organism>
<keyword evidence="2" id="KW-0472">Membrane</keyword>
<name>A0ABS2GVJ9_9LACO</name>
<dbReference type="EMBL" id="JACJKU010000012">
    <property type="protein sequence ID" value="MBM6940305.1"/>
    <property type="molecule type" value="Genomic_DNA"/>
</dbReference>
<feature type="compositionally biased region" description="Basic and acidic residues" evidence="1">
    <location>
        <begin position="1"/>
        <end position="21"/>
    </location>
</feature>
<reference evidence="3 4" key="1">
    <citation type="journal article" date="2021" name="Sci. Rep.">
        <title>The distribution of antibiotic resistance genes in chicken gut microbiota commensals.</title>
        <authorList>
            <person name="Juricova H."/>
            <person name="Matiasovicova J."/>
            <person name="Kubasova T."/>
            <person name="Cejkova D."/>
            <person name="Rychlik I."/>
        </authorList>
    </citation>
    <scope>NUCLEOTIDE SEQUENCE [LARGE SCALE GENOMIC DNA]</scope>
    <source>
        <strain evidence="3 4">An574</strain>
    </source>
</reference>
<comment type="caution">
    <text evidence="3">The sequence shown here is derived from an EMBL/GenBank/DDBJ whole genome shotgun (WGS) entry which is preliminary data.</text>
</comment>
<evidence type="ECO:0000256" key="2">
    <source>
        <dbReference type="SAM" id="Phobius"/>
    </source>
</evidence>
<keyword evidence="2" id="KW-1133">Transmembrane helix</keyword>
<evidence type="ECO:0000256" key="1">
    <source>
        <dbReference type="SAM" id="MobiDB-lite"/>
    </source>
</evidence>
<keyword evidence="4" id="KW-1185">Reference proteome</keyword>
<gene>
    <name evidence="3" type="ORF">H5975_02170</name>
</gene>
<keyword evidence="2" id="KW-0812">Transmembrane</keyword>
<feature type="transmembrane region" description="Helical" evidence="2">
    <location>
        <begin position="94"/>
        <end position="112"/>
    </location>
</feature>
<evidence type="ECO:0000313" key="3">
    <source>
        <dbReference type="EMBL" id="MBM6940305.1"/>
    </source>
</evidence>
<proteinExistence type="predicted"/>
<evidence type="ECO:0000313" key="4">
    <source>
        <dbReference type="Proteomes" id="UP000785625"/>
    </source>
</evidence>
<accession>A0ABS2GVJ9</accession>
<sequence>MSDDHQMTRRQYREEQEKSSKDGNGSFRFDQWPHHQNSDNNMDESPLLSRRHHEKQDDINEDEAGLTRQQTLEEDKETIANEKTQQLKTKLNKIIIGLVLAIILVYLFLFFIG</sequence>
<dbReference type="Proteomes" id="UP000785625">
    <property type="component" value="Unassembled WGS sequence"/>
</dbReference>
<protein>
    <submittedName>
        <fullName evidence="3">Uncharacterized protein</fullName>
    </submittedName>
</protein>
<dbReference type="RefSeq" id="WP_204784695.1">
    <property type="nucleotide sequence ID" value="NZ_CALVGD010000008.1"/>
</dbReference>